<proteinExistence type="predicted"/>
<evidence type="ECO:0000313" key="1">
    <source>
        <dbReference type="EMBL" id="KAK2843251.1"/>
    </source>
</evidence>
<accession>A0AA88MQH2</accession>
<keyword evidence="2" id="KW-1185">Reference proteome</keyword>
<organism evidence="1 2">
    <name type="scientific">Tachysurus vachellii</name>
    <name type="common">Darkbarbel catfish</name>
    <name type="synonym">Pelteobagrus vachellii</name>
    <dbReference type="NCBI Taxonomy" id="175792"/>
    <lineage>
        <taxon>Eukaryota</taxon>
        <taxon>Metazoa</taxon>
        <taxon>Chordata</taxon>
        <taxon>Craniata</taxon>
        <taxon>Vertebrata</taxon>
        <taxon>Euteleostomi</taxon>
        <taxon>Actinopterygii</taxon>
        <taxon>Neopterygii</taxon>
        <taxon>Teleostei</taxon>
        <taxon>Ostariophysi</taxon>
        <taxon>Siluriformes</taxon>
        <taxon>Bagridae</taxon>
        <taxon>Tachysurus</taxon>
    </lineage>
</organism>
<name>A0AA88MQH2_TACVA</name>
<comment type="caution">
    <text evidence="1">The sequence shown here is derived from an EMBL/GenBank/DDBJ whole genome shotgun (WGS) entry which is preliminary data.</text>
</comment>
<dbReference type="AlphaFoldDB" id="A0AA88MQH2"/>
<reference evidence="1" key="1">
    <citation type="submission" date="2023-08" db="EMBL/GenBank/DDBJ databases">
        <title>Pelteobagrus vachellii genome.</title>
        <authorList>
            <person name="Liu H."/>
        </authorList>
    </citation>
    <scope>NUCLEOTIDE SEQUENCE</scope>
    <source>
        <strain evidence="1">PRFRI_2022a</strain>
        <tissue evidence="1">Muscle</tissue>
    </source>
</reference>
<protein>
    <submittedName>
        <fullName evidence="1">Uncharacterized protein</fullName>
    </submittedName>
</protein>
<gene>
    <name evidence="1" type="ORF">Q7C36_011466</name>
</gene>
<dbReference type="EMBL" id="JAVHJS010000011">
    <property type="protein sequence ID" value="KAK2843251.1"/>
    <property type="molecule type" value="Genomic_DNA"/>
</dbReference>
<dbReference type="Proteomes" id="UP001187315">
    <property type="component" value="Unassembled WGS sequence"/>
</dbReference>
<evidence type="ECO:0000313" key="2">
    <source>
        <dbReference type="Proteomes" id="UP001187315"/>
    </source>
</evidence>
<sequence>MHCELRMTLNLELHYLLDKRRNLQRSDSVQYKWPADREPCGGLEAEQADGSTQVAGLKARHLLCPKSEHYSPLTRAVMMSPMLHSLLPLEGAEAVDADWLLPPLITATFFPAVQSNSGDGMASSV</sequence>